<keyword evidence="2" id="KW-1185">Reference proteome</keyword>
<proteinExistence type="predicted"/>
<name>A0AAD3CEE5_9STRA</name>
<dbReference type="EMBL" id="BLLK01000019">
    <property type="protein sequence ID" value="GFH44109.1"/>
    <property type="molecule type" value="Genomic_DNA"/>
</dbReference>
<comment type="caution">
    <text evidence="1">The sequence shown here is derived from an EMBL/GenBank/DDBJ whole genome shotgun (WGS) entry which is preliminary data.</text>
</comment>
<reference evidence="1 2" key="1">
    <citation type="journal article" date="2021" name="Sci. Rep.">
        <title>The genome of the diatom Chaetoceros tenuissimus carries an ancient integrated fragment of an extant virus.</title>
        <authorList>
            <person name="Hongo Y."/>
            <person name="Kimura K."/>
            <person name="Takaki Y."/>
            <person name="Yoshida Y."/>
            <person name="Baba S."/>
            <person name="Kobayashi G."/>
            <person name="Nagasaki K."/>
            <person name="Hano T."/>
            <person name="Tomaru Y."/>
        </authorList>
    </citation>
    <scope>NUCLEOTIDE SEQUENCE [LARGE SCALE GENOMIC DNA]</scope>
    <source>
        <strain evidence="1 2">NIES-3715</strain>
    </source>
</reference>
<dbReference type="AlphaFoldDB" id="A0AAD3CEE5"/>
<organism evidence="1 2">
    <name type="scientific">Chaetoceros tenuissimus</name>
    <dbReference type="NCBI Taxonomy" id="426638"/>
    <lineage>
        <taxon>Eukaryota</taxon>
        <taxon>Sar</taxon>
        <taxon>Stramenopiles</taxon>
        <taxon>Ochrophyta</taxon>
        <taxon>Bacillariophyta</taxon>
        <taxon>Coscinodiscophyceae</taxon>
        <taxon>Chaetocerotophycidae</taxon>
        <taxon>Chaetocerotales</taxon>
        <taxon>Chaetocerotaceae</taxon>
        <taxon>Chaetoceros</taxon>
    </lineage>
</organism>
<dbReference type="Proteomes" id="UP001054902">
    <property type="component" value="Unassembled WGS sequence"/>
</dbReference>
<evidence type="ECO:0000313" key="1">
    <source>
        <dbReference type="EMBL" id="GFH44109.1"/>
    </source>
</evidence>
<sequence length="391" mass="44979">MNIATLQSNLDFIKSLYFHEEWKDEKCRDRILEAIEEANEKIEQAFGESMHYLDEHKPSVEAVEKVAQKFPSTLSYTDGEDGRIPIQTAVTGGDGFKYVTILAKEGSEIKVGGEDARGGLLMIDPTDGDRWNTLQMFSNISGDNDEDDEDAVHVLKELQKSGLLLKTDIREQQLLFTSFFKQSKKRFEYLVSWDPDALIDIRYDRKPFAHAIKTSEKLAIFLESSFKYYPNMGGLLFLKDDEGDIAFDTMCNKIGTKDTMTVLYDLLTPKSNYPILHHIFTKAPQHKDLFMEYFPWAYHLKDQNNRTLHQAVLAAGPDMMSLNKHLFASLSDNQIRKKDPLTTLYPFAAMAVGEHADLEKTFYLLRRQPSVLDRRSRSGNIRRGKKRRIKK</sequence>
<evidence type="ECO:0000313" key="2">
    <source>
        <dbReference type="Proteomes" id="UP001054902"/>
    </source>
</evidence>
<gene>
    <name evidence="1" type="ORF">CTEN210_00583</name>
</gene>
<protein>
    <submittedName>
        <fullName evidence="1">Uncharacterized protein</fullName>
    </submittedName>
</protein>
<accession>A0AAD3CEE5</accession>